<dbReference type="HOGENOM" id="CLU_1261600_0_0_1"/>
<accession>A0A067SAG5</accession>
<dbReference type="AlphaFoldDB" id="A0A067SAG5"/>
<organism evidence="1 2">
    <name type="scientific">Galerina marginata (strain CBS 339.88)</name>
    <dbReference type="NCBI Taxonomy" id="685588"/>
    <lineage>
        <taxon>Eukaryota</taxon>
        <taxon>Fungi</taxon>
        <taxon>Dikarya</taxon>
        <taxon>Basidiomycota</taxon>
        <taxon>Agaricomycotina</taxon>
        <taxon>Agaricomycetes</taxon>
        <taxon>Agaricomycetidae</taxon>
        <taxon>Agaricales</taxon>
        <taxon>Agaricineae</taxon>
        <taxon>Strophariaceae</taxon>
        <taxon>Galerina</taxon>
    </lineage>
</organism>
<evidence type="ECO:0000313" key="1">
    <source>
        <dbReference type="EMBL" id="KDR67890.1"/>
    </source>
</evidence>
<protein>
    <submittedName>
        <fullName evidence="1">Uncharacterized protein</fullName>
    </submittedName>
</protein>
<proteinExistence type="predicted"/>
<sequence>MRSWFPELKTVHLLNVEIAYKKSFFQDSTGTGSLQTDGKPIRTWLILVYNKGSRASKPANGNWRVRSPKRELAPVVGSGISAWRSLERVPSDECSLMMRKAVGLCSEFARLDLFDLAKQIDDRRRREPQVVLVSDDLDRVKYPSTPLRALDPDSPKLTPRKMTPVLFKIFHVTSSCNGTEHIISVGAAAVQDPSLIVMRIRQQLLFIRRVWKRKGWLRE</sequence>
<gene>
    <name evidence="1" type="ORF">GALMADRAFT_216237</name>
</gene>
<reference evidence="2" key="1">
    <citation type="journal article" date="2014" name="Proc. Natl. Acad. Sci. U.S.A.">
        <title>Extensive sampling of basidiomycete genomes demonstrates inadequacy of the white-rot/brown-rot paradigm for wood decay fungi.</title>
        <authorList>
            <person name="Riley R."/>
            <person name="Salamov A.A."/>
            <person name="Brown D.W."/>
            <person name="Nagy L.G."/>
            <person name="Floudas D."/>
            <person name="Held B.W."/>
            <person name="Levasseur A."/>
            <person name="Lombard V."/>
            <person name="Morin E."/>
            <person name="Otillar R."/>
            <person name="Lindquist E.A."/>
            <person name="Sun H."/>
            <person name="LaButti K.M."/>
            <person name="Schmutz J."/>
            <person name="Jabbour D."/>
            <person name="Luo H."/>
            <person name="Baker S.E."/>
            <person name="Pisabarro A.G."/>
            <person name="Walton J.D."/>
            <person name="Blanchette R.A."/>
            <person name="Henrissat B."/>
            <person name="Martin F."/>
            <person name="Cullen D."/>
            <person name="Hibbett D.S."/>
            <person name="Grigoriev I.V."/>
        </authorList>
    </citation>
    <scope>NUCLEOTIDE SEQUENCE [LARGE SCALE GENOMIC DNA]</scope>
    <source>
        <strain evidence="2">CBS 339.88</strain>
    </source>
</reference>
<keyword evidence="2" id="KW-1185">Reference proteome</keyword>
<name>A0A067SAG5_GALM3</name>
<evidence type="ECO:0000313" key="2">
    <source>
        <dbReference type="Proteomes" id="UP000027222"/>
    </source>
</evidence>
<dbReference type="Proteomes" id="UP000027222">
    <property type="component" value="Unassembled WGS sequence"/>
</dbReference>
<dbReference type="EMBL" id="KL142412">
    <property type="protein sequence ID" value="KDR67890.1"/>
    <property type="molecule type" value="Genomic_DNA"/>
</dbReference>